<evidence type="ECO:0000259" key="2">
    <source>
        <dbReference type="PROSITE" id="PS50846"/>
    </source>
</evidence>
<dbReference type="InterPro" id="IPR036163">
    <property type="entry name" value="HMA_dom_sf"/>
</dbReference>
<protein>
    <submittedName>
        <fullName evidence="3">Heavy-metal-associated domain-containing protein</fullName>
    </submittedName>
</protein>
<dbReference type="GO" id="GO:0046872">
    <property type="term" value="F:metal ion binding"/>
    <property type="evidence" value="ECO:0007669"/>
    <property type="project" value="InterPro"/>
</dbReference>
<keyword evidence="1" id="KW-0812">Transmembrane</keyword>
<dbReference type="CDD" id="cd00371">
    <property type="entry name" value="HMA"/>
    <property type="match status" value="1"/>
</dbReference>
<accession>A0A4Q2K1V2</accession>
<keyword evidence="4" id="KW-1185">Reference proteome</keyword>
<evidence type="ECO:0000256" key="1">
    <source>
        <dbReference type="SAM" id="Phobius"/>
    </source>
</evidence>
<evidence type="ECO:0000313" key="4">
    <source>
        <dbReference type="Proteomes" id="UP000293345"/>
    </source>
</evidence>
<dbReference type="Gene3D" id="3.30.70.100">
    <property type="match status" value="1"/>
</dbReference>
<gene>
    <name evidence="3" type="ORF">ET524_02900</name>
</gene>
<dbReference type="AlphaFoldDB" id="A0A4Q2K1V2"/>
<dbReference type="InterPro" id="IPR006121">
    <property type="entry name" value="HMA_dom"/>
</dbReference>
<keyword evidence="1" id="KW-1133">Transmembrane helix</keyword>
<sequence length="153" mass="16659">MARHAEEAEVNGLVAPKCYNRLSFRSYEEEAMVATVIICIAIVVAGFFAGRQAIRTFSGDGSCCGKKSAKKARRVHVTDTDEANYPYTTDVPVGGMTCEKCVAAVENALNGIDGVWARVNLAEKNAHVLSKQPLDMGRAKDVLRDAGYYVIQR</sequence>
<feature type="transmembrane region" description="Helical" evidence="1">
    <location>
        <begin position="31"/>
        <end position="49"/>
    </location>
</feature>
<comment type="caution">
    <text evidence="3">The sequence shown here is derived from an EMBL/GenBank/DDBJ whole genome shotgun (WGS) entry which is preliminary data.</text>
</comment>
<organism evidence="3 4">
    <name type="scientific">Senegalimassilia faecalis</name>
    <dbReference type="NCBI Taxonomy" id="2509433"/>
    <lineage>
        <taxon>Bacteria</taxon>
        <taxon>Bacillati</taxon>
        <taxon>Actinomycetota</taxon>
        <taxon>Coriobacteriia</taxon>
        <taxon>Coriobacteriales</taxon>
        <taxon>Coriobacteriaceae</taxon>
        <taxon>Senegalimassilia</taxon>
    </lineage>
</organism>
<name>A0A4Q2K1V2_9ACTN</name>
<reference evidence="3 4" key="1">
    <citation type="submission" date="2019-01" db="EMBL/GenBank/DDBJ databases">
        <title>Senegalimassilia sp. nov. KGMB04484 isolated human feces.</title>
        <authorList>
            <person name="Han K.-I."/>
            <person name="Kim J.-S."/>
            <person name="Lee K.C."/>
            <person name="Suh M.K."/>
            <person name="Eom M.K."/>
            <person name="Lee J.H."/>
            <person name="Park S.-H."/>
            <person name="Kang S.W."/>
            <person name="Park J.-E."/>
            <person name="Oh B.S."/>
            <person name="Yu S.Y."/>
            <person name="Choi S.-H."/>
            <person name="Lee D.H."/>
            <person name="Yoon H."/>
            <person name="Kim B.-Y."/>
            <person name="Lee J.H."/>
            <person name="Lee J.-S."/>
        </authorList>
    </citation>
    <scope>NUCLEOTIDE SEQUENCE [LARGE SCALE GENOMIC DNA]</scope>
    <source>
        <strain evidence="3 4">KGMB04484</strain>
    </source>
</reference>
<dbReference type="Proteomes" id="UP000293345">
    <property type="component" value="Unassembled WGS sequence"/>
</dbReference>
<evidence type="ECO:0000313" key="3">
    <source>
        <dbReference type="EMBL" id="RXZ53554.1"/>
    </source>
</evidence>
<keyword evidence="1" id="KW-0472">Membrane</keyword>
<dbReference type="PROSITE" id="PS50846">
    <property type="entry name" value="HMA_2"/>
    <property type="match status" value="1"/>
</dbReference>
<feature type="domain" description="HMA" evidence="2">
    <location>
        <begin position="87"/>
        <end position="151"/>
    </location>
</feature>
<dbReference type="EMBL" id="SDPW01000001">
    <property type="protein sequence ID" value="RXZ53554.1"/>
    <property type="molecule type" value="Genomic_DNA"/>
</dbReference>
<dbReference type="Pfam" id="PF00403">
    <property type="entry name" value="HMA"/>
    <property type="match status" value="1"/>
</dbReference>
<proteinExistence type="predicted"/>
<dbReference type="SUPFAM" id="SSF55008">
    <property type="entry name" value="HMA, heavy metal-associated domain"/>
    <property type="match status" value="1"/>
</dbReference>